<evidence type="ECO:0000256" key="12">
    <source>
        <dbReference type="ARBA" id="ARBA00022842"/>
    </source>
</evidence>
<keyword evidence="11" id="KW-0862">Zinc</keyword>
<proteinExistence type="inferred from homology"/>
<evidence type="ECO:0000313" key="18">
    <source>
        <dbReference type="Proteomes" id="UP000298416"/>
    </source>
</evidence>
<dbReference type="Gene3D" id="1.25.40.10">
    <property type="entry name" value="Tetratricopeptide repeat domain"/>
    <property type="match status" value="2"/>
</dbReference>
<sequence>MHIQKYPCQCREKLGIFPPLPDTILRVNLDRCSKNGDLAEALRLYEEAKADSVEFNQHHYNVLLYLCSLNTEESGENFDRFDKGFEIFKQMGVDKVDPNEATFTNMSRLAASKEDPELGIDCNSFFPRWKEKHQVRLKYSSEDGLTLHMPPPYSIVIQESEQGRWHIPTVTGDDLEAPRQWICATRARPDI</sequence>
<dbReference type="Proteomes" id="UP000298416">
    <property type="component" value="Unassembled WGS sequence"/>
</dbReference>
<dbReference type="GO" id="GO:0004526">
    <property type="term" value="F:ribonuclease P activity"/>
    <property type="evidence" value="ECO:0007669"/>
    <property type="project" value="UniProtKB-EC"/>
</dbReference>
<reference evidence="17" key="2">
    <citation type="submission" date="2020-08" db="EMBL/GenBank/DDBJ databases">
        <title>Plant Genome Project.</title>
        <authorList>
            <person name="Zhang R.-G."/>
        </authorList>
    </citation>
    <scope>NUCLEOTIDE SEQUENCE</scope>
    <source>
        <strain evidence="17">Huo1</strain>
        <tissue evidence="17">Leaf</tissue>
    </source>
</reference>
<keyword evidence="7" id="KW-0540">Nuclease</keyword>
<dbReference type="InterPro" id="IPR033443">
    <property type="entry name" value="PROP1-like_PPR_dom"/>
</dbReference>
<dbReference type="Pfam" id="PF16953">
    <property type="entry name" value="PRORP"/>
    <property type="match status" value="1"/>
</dbReference>
<reference evidence="17" key="1">
    <citation type="submission" date="2018-01" db="EMBL/GenBank/DDBJ databases">
        <authorList>
            <person name="Mao J.F."/>
        </authorList>
    </citation>
    <scope>NUCLEOTIDE SEQUENCE</scope>
    <source>
        <strain evidence="17">Huo1</strain>
        <tissue evidence="17">Leaf</tissue>
    </source>
</reference>
<dbReference type="GO" id="GO:0005739">
    <property type="term" value="C:mitochondrion"/>
    <property type="evidence" value="ECO:0007669"/>
    <property type="project" value="UniProtKB-SubCell"/>
</dbReference>
<keyword evidence="13" id="KW-0809">Transit peptide</keyword>
<gene>
    <name evidence="17" type="ORF">SASPL_127488</name>
</gene>
<evidence type="ECO:0000256" key="11">
    <source>
        <dbReference type="ARBA" id="ARBA00022833"/>
    </source>
</evidence>
<dbReference type="AlphaFoldDB" id="A0A8X8XB99"/>
<keyword evidence="6" id="KW-0819">tRNA processing</keyword>
<evidence type="ECO:0000256" key="1">
    <source>
        <dbReference type="ARBA" id="ARBA00000928"/>
    </source>
</evidence>
<keyword evidence="9" id="KW-0677">Repeat</keyword>
<keyword evidence="8" id="KW-0479">Metal-binding</keyword>
<dbReference type="GO" id="GO:0046872">
    <property type="term" value="F:metal ion binding"/>
    <property type="evidence" value="ECO:0007669"/>
    <property type="project" value="UniProtKB-KW"/>
</dbReference>
<evidence type="ECO:0000256" key="5">
    <source>
        <dbReference type="ARBA" id="ARBA00012179"/>
    </source>
</evidence>
<comment type="caution">
    <text evidence="17">The sequence shown here is derived from an EMBL/GenBank/DDBJ whole genome shotgun (WGS) entry which is preliminary data.</text>
</comment>
<evidence type="ECO:0000256" key="9">
    <source>
        <dbReference type="ARBA" id="ARBA00022737"/>
    </source>
</evidence>
<dbReference type="GO" id="GO:0001682">
    <property type="term" value="P:tRNA 5'-leader removal"/>
    <property type="evidence" value="ECO:0007669"/>
    <property type="project" value="TreeGrafter"/>
</dbReference>
<evidence type="ECO:0000259" key="16">
    <source>
        <dbReference type="Pfam" id="PF17177"/>
    </source>
</evidence>
<evidence type="ECO:0000256" key="2">
    <source>
        <dbReference type="ARBA" id="ARBA00001946"/>
    </source>
</evidence>
<feature type="domain" description="PRORP" evidence="15">
    <location>
        <begin position="121"/>
        <end position="183"/>
    </location>
</feature>
<dbReference type="PANTHER" id="PTHR13547:SF1">
    <property type="entry name" value="MITOCHONDRIAL RIBONUCLEASE P CATALYTIC SUBUNIT"/>
    <property type="match status" value="1"/>
</dbReference>
<evidence type="ECO:0000256" key="10">
    <source>
        <dbReference type="ARBA" id="ARBA00022801"/>
    </source>
</evidence>
<keyword evidence="12" id="KW-0460">Magnesium</keyword>
<feature type="domain" description="PROP1-like PPR" evidence="16">
    <location>
        <begin position="21"/>
        <end position="118"/>
    </location>
</feature>
<dbReference type="EC" id="3.1.26.5" evidence="5"/>
<comment type="cofactor">
    <cofactor evidence="2">
        <name>Mg(2+)</name>
        <dbReference type="ChEBI" id="CHEBI:18420"/>
    </cofactor>
</comment>
<keyword evidence="14" id="KW-0496">Mitochondrion</keyword>
<dbReference type="EMBL" id="PNBA02000010">
    <property type="protein sequence ID" value="KAG6409449.1"/>
    <property type="molecule type" value="Genomic_DNA"/>
</dbReference>
<keyword evidence="18" id="KW-1185">Reference proteome</keyword>
<dbReference type="Pfam" id="PF17177">
    <property type="entry name" value="PPR_long"/>
    <property type="match status" value="1"/>
</dbReference>
<evidence type="ECO:0000256" key="6">
    <source>
        <dbReference type="ARBA" id="ARBA00022694"/>
    </source>
</evidence>
<evidence type="ECO:0000256" key="13">
    <source>
        <dbReference type="ARBA" id="ARBA00022946"/>
    </source>
</evidence>
<keyword evidence="10" id="KW-0378">Hydrolase</keyword>
<evidence type="ECO:0000259" key="15">
    <source>
        <dbReference type="Pfam" id="PF16953"/>
    </source>
</evidence>
<evidence type="ECO:0000256" key="7">
    <source>
        <dbReference type="ARBA" id="ARBA00022722"/>
    </source>
</evidence>
<organism evidence="17">
    <name type="scientific">Salvia splendens</name>
    <name type="common">Scarlet sage</name>
    <dbReference type="NCBI Taxonomy" id="180675"/>
    <lineage>
        <taxon>Eukaryota</taxon>
        <taxon>Viridiplantae</taxon>
        <taxon>Streptophyta</taxon>
        <taxon>Embryophyta</taxon>
        <taxon>Tracheophyta</taxon>
        <taxon>Spermatophyta</taxon>
        <taxon>Magnoliopsida</taxon>
        <taxon>eudicotyledons</taxon>
        <taxon>Gunneridae</taxon>
        <taxon>Pentapetalae</taxon>
        <taxon>asterids</taxon>
        <taxon>lamiids</taxon>
        <taxon>Lamiales</taxon>
        <taxon>Lamiaceae</taxon>
        <taxon>Nepetoideae</taxon>
        <taxon>Mentheae</taxon>
        <taxon>Salviinae</taxon>
        <taxon>Salvia</taxon>
        <taxon>Salvia subgen. Calosphace</taxon>
        <taxon>core Calosphace</taxon>
    </lineage>
</organism>
<dbReference type="PANTHER" id="PTHR13547">
    <property type="match status" value="1"/>
</dbReference>
<evidence type="ECO:0000256" key="8">
    <source>
        <dbReference type="ARBA" id="ARBA00022723"/>
    </source>
</evidence>
<evidence type="ECO:0000313" key="17">
    <source>
        <dbReference type="EMBL" id="KAG6409449.1"/>
    </source>
</evidence>
<comment type="catalytic activity">
    <reaction evidence="1">
        <text>Endonucleolytic cleavage of RNA, removing 5'-extranucleotides from tRNA precursor.</text>
        <dbReference type="EC" id="3.1.26.5"/>
    </reaction>
</comment>
<dbReference type="InterPro" id="IPR031595">
    <property type="entry name" value="PRORP_C"/>
</dbReference>
<evidence type="ECO:0000256" key="4">
    <source>
        <dbReference type="ARBA" id="ARBA00007626"/>
    </source>
</evidence>
<name>A0A8X8XB99_SALSN</name>
<dbReference type="InterPro" id="IPR011990">
    <property type="entry name" value="TPR-like_helical_dom_sf"/>
</dbReference>
<comment type="similarity">
    <text evidence="4">Belongs to the PPR family. P subfamily.</text>
</comment>
<protein>
    <recommendedName>
        <fullName evidence="5">ribonuclease P</fullName>
        <ecNumber evidence="5">3.1.26.5</ecNumber>
    </recommendedName>
</protein>
<accession>A0A8X8XB99</accession>
<evidence type="ECO:0000256" key="14">
    <source>
        <dbReference type="ARBA" id="ARBA00023128"/>
    </source>
</evidence>
<comment type="subcellular location">
    <subcellularLocation>
        <location evidence="3">Mitochondrion</location>
    </subcellularLocation>
</comment>
<evidence type="ECO:0000256" key="3">
    <source>
        <dbReference type="ARBA" id="ARBA00004173"/>
    </source>
</evidence>